<keyword evidence="2" id="KW-1185">Reference proteome</keyword>
<dbReference type="RefSeq" id="WP_227615695.1">
    <property type="nucleotide sequence ID" value="NZ_JAJEPR010000024.1"/>
</dbReference>
<proteinExistence type="predicted"/>
<evidence type="ECO:0000313" key="2">
    <source>
        <dbReference type="Proteomes" id="UP001197875"/>
    </source>
</evidence>
<dbReference type="InterPro" id="IPR029062">
    <property type="entry name" value="Class_I_gatase-like"/>
</dbReference>
<reference evidence="1 2" key="1">
    <citation type="submission" date="2021-10" db="EMBL/GenBank/DDBJ databases">
        <title>Anaerobic single-cell dispensing facilitates the cultivation of human gut bacteria.</title>
        <authorList>
            <person name="Afrizal A."/>
        </authorList>
    </citation>
    <scope>NUCLEOTIDE SEQUENCE [LARGE SCALE GENOMIC DNA]</scope>
    <source>
        <strain evidence="1 2">CLA-AA-H277</strain>
    </source>
</reference>
<dbReference type="EMBL" id="JAJEPR010000024">
    <property type="protein sequence ID" value="MCC2190647.1"/>
    <property type="molecule type" value="Genomic_DNA"/>
</dbReference>
<dbReference type="Proteomes" id="UP001197875">
    <property type="component" value="Unassembled WGS sequence"/>
</dbReference>
<dbReference type="Pfam" id="PF17132">
    <property type="entry name" value="Glyco_hydro_106"/>
    <property type="match status" value="1"/>
</dbReference>
<evidence type="ECO:0000313" key="1">
    <source>
        <dbReference type="EMBL" id="MCC2190647.1"/>
    </source>
</evidence>
<dbReference type="InterPro" id="IPR053161">
    <property type="entry name" value="Ulvan_degrading_GH"/>
</dbReference>
<evidence type="ECO:0008006" key="3">
    <source>
        <dbReference type="Google" id="ProtNLM"/>
    </source>
</evidence>
<dbReference type="PANTHER" id="PTHR36848:SF2">
    <property type="entry name" value="SECRETED PROTEIN"/>
    <property type="match status" value="1"/>
</dbReference>
<protein>
    <recommendedName>
        <fullName evidence="3">Alpha-L-rhamnosidase</fullName>
    </recommendedName>
</protein>
<name>A0AAE3J749_9FIRM</name>
<comment type="caution">
    <text evidence="1">The sequence shown here is derived from an EMBL/GenBank/DDBJ whole genome shotgun (WGS) entry which is preliminary data.</text>
</comment>
<gene>
    <name evidence="1" type="ORF">LKD71_12715</name>
</gene>
<dbReference type="Gene3D" id="3.40.50.880">
    <property type="match status" value="1"/>
</dbReference>
<dbReference type="AlphaFoldDB" id="A0AAE3J749"/>
<sequence length="1045" mass="119567">MNETKNLKKLTAEEFCQPGSAYRAAPLWSWNCKMTRETIDYTLEAMKDMGMGGAHLHCRTGLDTPYLGEEFMELVRYSHEKSNELGLLTWLYDEDRWPSGFAGGLITKDHRHRTRFLLFSPEKIEGEDHSPNHLSHCGQAQRSAERTFLGKYQVCLEKGYLASYQRIPEDQPCKDGCDEWFAYLEISGESPWFNNQAYANTLDKETVEAFLASTHEKYAEVLGESFGKTVPAIFTDEPEFPYKIPLNFATERREVAIPYTDDFEDTFQACYGHSILDHLPELFWELPDGAVSRFRYEYHDHVTERFAAAYADTVGAWCRKHGIAMTGHMMEEPTLQRQTAAMGEVMRSYRAFDIPGIDMLCDQRELSTAKQAESAAHQYGRIGVMSELYGVTDWDFDFRGHKLQGDWQTALGVTVRVPHLTWTTMAGEAKRDFPASIGYQSPWYKEYPLIENYFARLNKALRRDTPHVRLGVIHPIESYWLYWGPKNQTSGIREEMDENFDKLIKWLLFGTVDFDFISEALLPDLNKGTQDGRTLTVGCMHYDQILVPNCKTLRSTTLEILEKFQEAGGTLLFAGEIPSLEDAIPSERGRKLAEKCTRIPFGKMPLLKALSPIRDVEILEADGTASQNLIYQMREEGENRWLFLSHVYRTYEKNHQTANEDLSFAEQIQLTLTGIWTPTQYDAMTGEIRPIPVSYTGDGKTVIQDTLYDQDSRLFFLEAGAKPLAHTFPSSKPVGSSRLLPISPVNPVIFHEPNVCILDLAEYRFDEEPWMEEDEILRIDNLFRRKLGYPLRTQALAQPWTTPHNSSYEHMLSLRFSIDSETELKHALLALENDEKTTILLDGKEIKNEKTGWYTDRSIQTVALPLLTKGSHTLEFHIPYHARENIEPFYLLGDFTVALSGRHLTLLPPKKELAFSDITRQGYPFYGGTFTYRIPFVSTGGEVFLSASLFRSPVLRASVDGISKGLLAFSPYEISLGELTSGEHLLELTVFGNRINTFGTLHNCNFSDNWCGPDNWRTTGEEWSYEYQINPFGLLKAPILRIKDR</sequence>
<organism evidence="1 2">
    <name type="scientific">Fusicatenibacter faecihominis</name>
    <dbReference type="NCBI Taxonomy" id="2881276"/>
    <lineage>
        <taxon>Bacteria</taxon>
        <taxon>Bacillati</taxon>
        <taxon>Bacillota</taxon>
        <taxon>Clostridia</taxon>
        <taxon>Lachnospirales</taxon>
        <taxon>Lachnospiraceae</taxon>
        <taxon>Fusicatenibacter</taxon>
    </lineage>
</organism>
<accession>A0AAE3J749</accession>
<dbReference type="PANTHER" id="PTHR36848">
    <property type="entry name" value="DNA-BINDING PROTEIN (PUTATIVE SECRETED PROTEIN)-RELATED"/>
    <property type="match status" value="1"/>
</dbReference>